<dbReference type="CDD" id="cd00093">
    <property type="entry name" value="HTH_XRE"/>
    <property type="match status" value="1"/>
</dbReference>
<evidence type="ECO:0000259" key="4">
    <source>
        <dbReference type="PROSITE" id="PS50943"/>
    </source>
</evidence>
<sequence length="128" mass="13512">MYTLAERLRWARTKAGLSQEQLGTKAGVTQSTIGNLESGTRSTARRLPQIAEVLGVNALWLAEGKGPQTSSGKSSGNLDAALSGASDAARELVEAILRADQAGEPAHTFNLMLRMLPGDDEPVGRLNP</sequence>
<evidence type="ECO:0000313" key="5">
    <source>
        <dbReference type="EMBL" id="VVD74952.1"/>
    </source>
</evidence>
<dbReference type="AlphaFoldDB" id="A0A5E4SJI4"/>
<keyword evidence="2" id="KW-0238">DNA-binding</keyword>
<evidence type="ECO:0000256" key="2">
    <source>
        <dbReference type="ARBA" id="ARBA00023125"/>
    </source>
</evidence>
<dbReference type="EMBL" id="CABPSN010000001">
    <property type="protein sequence ID" value="VVD74952.1"/>
    <property type="molecule type" value="Genomic_DNA"/>
</dbReference>
<name>A0A5E4SJI4_9BURK</name>
<proteinExistence type="predicted"/>
<keyword evidence="1" id="KW-0805">Transcription regulation</keyword>
<dbReference type="OrthoDB" id="9150031at2"/>
<reference evidence="5 6" key="1">
    <citation type="submission" date="2019-08" db="EMBL/GenBank/DDBJ databases">
        <authorList>
            <person name="Peeters C."/>
        </authorList>
    </citation>
    <scope>NUCLEOTIDE SEQUENCE [LARGE SCALE GENOMIC DNA]</scope>
    <source>
        <strain evidence="5 6">LMG 31011</strain>
    </source>
</reference>
<gene>
    <name evidence="5" type="ORF">PAQ31011_00818</name>
</gene>
<evidence type="ECO:0000256" key="3">
    <source>
        <dbReference type="ARBA" id="ARBA00023163"/>
    </source>
</evidence>
<dbReference type="RefSeq" id="WP_150574567.1">
    <property type="nucleotide sequence ID" value="NZ_CABPSN010000001.1"/>
</dbReference>
<keyword evidence="6" id="KW-1185">Reference proteome</keyword>
<dbReference type="Gene3D" id="1.10.260.40">
    <property type="entry name" value="lambda repressor-like DNA-binding domains"/>
    <property type="match status" value="1"/>
</dbReference>
<dbReference type="SUPFAM" id="SSF47413">
    <property type="entry name" value="lambda repressor-like DNA-binding domains"/>
    <property type="match status" value="1"/>
</dbReference>
<dbReference type="GO" id="GO:0003677">
    <property type="term" value="F:DNA binding"/>
    <property type="evidence" value="ECO:0007669"/>
    <property type="project" value="UniProtKB-KW"/>
</dbReference>
<dbReference type="PANTHER" id="PTHR40661:SF2">
    <property type="entry name" value="HTH-TYPE TRANSCRIPTIONAL REGULATOR PRTR"/>
    <property type="match status" value="1"/>
</dbReference>
<keyword evidence="3" id="KW-0804">Transcription</keyword>
<dbReference type="SMART" id="SM00530">
    <property type="entry name" value="HTH_XRE"/>
    <property type="match status" value="1"/>
</dbReference>
<evidence type="ECO:0000313" key="6">
    <source>
        <dbReference type="Proteomes" id="UP000366819"/>
    </source>
</evidence>
<dbReference type="PANTHER" id="PTHR40661">
    <property type="match status" value="1"/>
</dbReference>
<accession>A0A5E4SJI4</accession>
<feature type="domain" description="HTH cro/C1-type" evidence="4">
    <location>
        <begin position="8"/>
        <end position="61"/>
    </location>
</feature>
<organism evidence="5 6">
    <name type="scientific">Pandoraea aquatica</name>
    <dbReference type="NCBI Taxonomy" id="2508290"/>
    <lineage>
        <taxon>Bacteria</taxon>
        <taxon>Pseudomonadati</taxon>
        <taxon>Pseudomonadota</taxon>
        <taxon>Betaproteobacteria</taxon>
        <taxon>Burkholderiales</taxon>
        <taxon>Burkholderiaceae</taxon>
        <taxon>Pandoraea</taxon>
    </lineage>
</organism>
<dbReference type="InterPro" id="IPR010982">
    <property type="entry name" value="Lambda_DNA-bd_dom_sf"/>
</dbReference>
<protein>
    <submittedName>
        <fullName evidence="5">XRE family transcriptional regulator</fullName>
    </submittedName>
</protein>
<dbReference type="Pfam" id="PF01381">
    <property type="entry name" value="HTH_3"/>
    <property type="match status" value="1"/>
</dbReference>
<dbReference type="PROSITE" id="PS50943">
    <property type="entry name" value="HTH_CROC1"/>
    <property type="match status" value="1"/>
</dbReference>
<dbReference type="Proteomes" id="UP000366819">
    <property type="component" value="Unassembled WGS sequence"/>
</dbReference>
<evidence type="ECO:0000256" key="1">
    <source>
        <dbReference type="ARBA" id="ARBA00023015"/>
    </source>
</evidence>
<dbReference type="InterPro" id="IPR001387">
    <property type="entry name" value="Cro/C1-type_HTH"/>
</dbReference>